<protein>
    <recommendedName>
        <fullName evidence="3">Branched-chain amino acid ABC transporter permease</fullName>
    </recommendedName>
</protein>
<dbReference type="EMBL" id="BK032767">
    <property type="protein sequence ID" value="DAF59294.1"/>
    <property type="molecule type" value="Genomic_DNA"/>
</dbReference>
<evidence type="ECO:0000313" key="2">
    <source>
        <dbReference type="EMBL" id="DAF59294.1"/>
    </source>
</evidence>
<evidence type="ECO:0008006" key="3">
    <source>
        <dbReference type="Google" id="ProtNLM"/>
    </source>
</evidence>
<keyword evidence="1" id="KW-1133">Transmembrane helix</keyword>
<feature type="transmembrane region" description="Helical" evidence="1">
    <location>
        <begin position="6"/>
        <end position="32"/>
    </location>
</feature>
<reference evidence="2" key="1">
    <citation type="journal article" date="2021" name="Proc. Natl. Acad. Sci. U.S.A.">
        <title>A Catalog of Tens of Thousands of Viruses from Human Metagenomes Reveals Hidden Associations with Chronic Diseases.</title>
        <authorList>
            <person name="Tisza M.J."/>
            <person name="Buck C.B."/>
        </authorList>
    </citation>
    <scope>NUCLEOTIDE SEQUENCE</scope>
    <source>
        <strain evidence="2">Ctj6w2</strain>
    </source>
</reference>
<proteinExistence type="predicted"/>
<evidence type="ECO:0000256" key="1">
    <source>
        <dbReference type="SAM" id="Phobius"/>
    </source>
</evidence>
<accession>A0A8S5T7S5</accession>
<keyword evidence="1" id="KW-0472">Membrane</keyword>
<organism evidence="2">
    <name type="scientific">Siphoviridae sp. ctj6w2</name>
    <dbReference type="NCBI Taxonomy" id="2827919"/>
    <lineage>
        <taxon>Viruses</taxon>
        <taxon>Duplodnaviria</taxon>
        <taxon>Heunggongvirae</taxon>
        <taxon>Uroviricota</taxon>
        <taxon>Caudoviricetes</taxon>
    </lineage>
</organism>
<name>A0A8S5T7S5_9CAUD</name>
<keyword evidence="1" id="KW-0812">Transmembrane</keyword>
<sequence>MEVGQIIITIASVITALGVIFGVIFAVYRWYLKQEKQDKDIKAIKEEQTLLTYGVLACLKGLKEQGCDGPVTTAINQIEKYINKQAHK</sequence>